<feature type="region of interest" description="Disordered" evidence="4">
    <location>
        <begin position="1"/>
        <end position="94"/>
    </location>
</feature>
<evidence type="ECO:0000313" key="7">
    <source>
        <dbReference type="Proteomes" id="UP000603865"/>
    </source>
</evidence>
<dbReference type="PANTHER" id="PTHR43046:SF16">
    <property type="entry name" value="ADP-RIBOSE PYROPHOSPHATASE YJHB-RELATED"/>
    <property type="match status" value="1"/>
</dbReference>
<evidence type="ECO:0000256" key="2">
    <source>
        <dbReference type="ARBA" id="ARBA00022801"/>
    </source>
</evidence>
<dbReference type="InterPro" id="IPR015797">
    <property type="entry name" value="NUDIX_hydrolase-like_dom_sf"/>
</dbReference>
<dbReference type="Proteomes" id="UP000603865">
    <property type="component" value="Unassembled WGS sequence"/>
</dbReference>
<comment type="caution">
    <text evidence="6">The sequence shown here is derived from an EMBL/GenBank/DDBJ whole genome shotgun (WGS) entry which is preliminary data.</text>
</comment>
<evidence type="ECO:0000256" key="3">
    <source>
        <dbReference type="RuleBase" id="RU003476"/>
    </source>
</evidence>
<comment type="similarity">
    <text evidence="3">Belongs to the Nudix hydrolase family.</text>
</comment>
<name>A0A918CHR4_9DEIO</name>
<feature type="compositionally biased region" description="Low complexity" evidence="4">
    <location>
        <begin position="55"/>
        <end position="72"/>
    </location>
</feature>
<evidence type="ECO:0000313" key="6">
    <source>
        <dbReference type="EMBL" id="GGR25860.1"/>
    </source>
</evidence>
<dbReference type="RefSeq" id="WP_189092453.1">
    <property type="nucleotide sequence ID" value="NZ_BMQL01000037.1"/>
</dbReference>
<dbReference type="GO" id="GO:0016787">
    <property type="term" value="F:hydrolase activity"/>
    <property type="evidence" value="ECO:0007669"/>
    <property type="project" value="UniProtKB-KW"/>
</dbReference>
<dbReference type="InterPro" id="IPR000086">
    <property type="entry name" value="NUDIX_hydrolase_dom"/>
</dbReference>
<dbReference type="CDD" id="cd02883">
    <property type="entry name" value="NUDIX_Hydrolase"/>
    <property type="match status" value="1"/>
</dbReference>
<dbReference type="PANTHER" id="PTHR43046">
    <property type="entry name" value="GDP-MANNOSE MANNOSYL HYDROLASE"/>
    <property type="match status" value="1"/>
</dbReference>
<organism evidence="6 7">
    <name type="scientific">Deinococcus ruber</name>
    <dbReference type="NCBI Taxonomy" id="1848197"/>
    <lineage>
        <taxon>Bacteria</taxon>
        <taxon>Thermotogati</taxon>
        <taxon>Deinococcota</taxon>
        <taxon>Deinococci</taxon>
        <taxon>Deinococcales</taxon>
        <taxon>Deinococcaceae</taxon>
        <taxon>Deinococcus</taxon>
    </lineage>
</organism>
<gene>
    <name evidence="6" type="ORF">GCM10008957_41830</name>
</gene>
<dbReference type="Pfam" id="PF00293">
    <property type="entry name" value="NUDIX"/>
    <property type="match status" value="1"/>
</dbReference>
<dbReference type="PRINTS" id="PR00502">
    <property type="entry name" value="NUDIXFAMILY"/>
</dbReference>
<dbReference type="AlphaFoldDB" id="A0A918CHR4"/>
<sequence length="247" mass="27432">MSDEQKQATGSAAGRRRRRKRGSGPRSAGSGPAGTPQATNAQPLGSAGLPEKQVSAPAGGQGNAAQPGSNPQRRGRQPAPKRPPKKPPAEPRIGVGCIVLRGDEILMVREKGRWSLPKGGLDAGELVQQGAIRETYEETGLNVELRELAFVVEFQAKTWGHHLQFFYLGREVGGTLGPRDPDREVQEAKFIPLRLLREYLRFRPRLVALETWLRERRPRHFVFDLDREPAMLRTRRRVGEKDAVVSE</sequence>
<dbReference type="Gene3D" id="3.90.79.10">
    <property type="entry name" value="Nucleoside Triphosphate Pyrophosphohydrolase"/>
    <property type="match status" value="1"/>
</dbReference>
<dbReference type="EMBL" id="BMQL01000037">
    <property type="protein sequence ID" value="GGR25860.1"/>
    <property type="molecule type" value="Genomic_DNA"/>
</dbReference>
<dbReference type="PROSITE" id="PS51462">
    <property type="entry name" value="NUDIX"/>
    <property type="match status" value="1"/>
</dbReference>
<accession>A0A918CHR4</accession>
<proteinExistence type="inferred from homology"/>
<comment type="cofactor">
    <cofactor evidence="1">
        <name>Mg(2+)</name>
        <dbReference type="ChEBI" id="CHEBI:18420"/>
    </cofactor>
</comment>
<dbReference type="InterPro" id="IPR020476">
    <property type="entry name" value="Nudix_hydrolase"/>
</dbReference>
<evidence type="ECO:0000259" key="5">
    <source>
        <dbReference type="PROSITE" id="PS51462"/>
    </source>
</evidence>
<evidence type="ECO:0000256" key="1">
    <source>
        <dbReference type="ARBA" id="ARBA00001946"/>
    </source>
</evidence>
<dbReference type="PROSITE" id="PS00893">
    <property type="entry name" value="NUDIX_BOX"/>
    <property type="match status" value="1"/>
</dbReference>
<feature type="compositionally biased region" description="Low complexity" evidence="4">
    <location>
        <begin position="24"/>
        <end position="34"/>
    </location>
</feature>
<dbReference type="SUPFAM" id="SSF55811">
    <property type="entry name" value="Nudix"/>
    <property type="match status" value="1"/>
</dbReference>
<dbReference type="InterPro" id="IPR020084">
    <property type="entry name" value="NUDIX_hydrolase_CS"/>
</dbReference>
<protein>
    <recommendedName>
        <fullName evidence="5">Nudix hydrolase domain-containing protein</fullName>
    </recommendedName>
</protein>
<reference evidence="6" key="2">
    <citation type="submission" date="2020-09" db="EMBL/GenBank/DDBJ databases">
        <authorList>
            <person name="Sun Q."/>
            <person name="Ohkuma M."/>
        </authorList>
    </citation>
    <scope>NUCLEOTIDE SEQUENCE</scope>
    <source>
        <strain evidence="6">JCM 31311</strain>
    </source>
</reference>
<feature type="domain" description="Nudix hydrolase" evidence="5">
    <location>
        <begin position="90"/>
        <end position="213"/>
    </location>
</feature>
<reference evidence="6" key="1">
    <citation type="journal article" date="2014" name="Int. J. Syst. Evol. Microbiol.">
        <title>Complete genome sequence of Corynebacterium casei LMG S-19264T (=DSM 44701T), isolated from a smear-ripened cheese.</title>
        <authorList>
            <consortium name="US DOE Joint Genome Institute (JGI-PGF)"/>
            <person name="Walter F."/>
            <person name="Albersmeier A."/>
            <person name="Kalinowski J."/>
            <person name="Ruckert C."/>
        </authorList>
    </citation>
    <scope>NUCLEOTIDE SEQUENCE</scope>
    <source>
        <strain evidence="6">JCM 31311</strain>
    </source>
</reference>
<keyword evidence="2 3" id="KW-0378">Hydrolase</keyword>
<keyword evidence="7" id="KW-1185">Reference proteome</keyword>
<feature type="compositionally biased region" description="Basic residues" evidence="4">
    <location>
        <begin position="14"/>
        <end position="23"/>
    </location>
</feature>
<evidence type="ECO:0000256" key="4">
    <source>
        <dbReference type="SAM" id="MobiDB-lite"/>
    </source>
</evidence>